<accession>A0A438GJU5</accession>
<organism evidence="5 6">
    <name type="scientific">Vitis vinifera</name>
    <name type="common">Grape</name>
    <dbReference type="NCBI Taxonomy" id="29760"/>
    <lineage>
        <taxon>Eukaryota</taxon>
        <taxon>Viridiplantae</taxon>
        <taxon>Streptophyta</taxon>
        <taxon>Embryophyta</taxon>
        <taxon>Tracheophyta</taxon>
        <taxon>Spermatophyta</taxon>
        <taxon>Magnoliopsida</taxon>
        <taxon>eudicotyledons</taxon>
        <taxon>Gunneridae</taxon>
        <taxon>Pentapetalae</taxon>
        <taxon>rosids</taxon>
        <taxon>Vitales</taxon>
        <taxon>Vitaceae</taxon>
        <taxon>Viteae</taxon>
        <taxon>Vitis</taxon>
    </lineage>
</organism>
<evidence type="ECO:0000256" key="2">
    <source>
        <dbReference type="ARBA" id="ARBA00023239"/>
    </source>
</evidence>
<dbReference type="SUPFAM" id="SSF53098">
    <property type="entry name" value="Ribonuclease H-like"/>
    <property type="match status" value="1"/>
</dbReference>
<dbReference type="Pfam" id="PF14223">
    <property type="entry name" value="Retrotran_gag_2"/>
    <property type="match status" value="1"/>
</dbReference>
<dbReference type="PANTHER" id="PTHR42648:SF28">
    <property type="entry name" value="TRANSPOSON-ENCODED PROTEIN WITH RIBONUCLEASE H-LIKE AND RETROVIRUS ZINC FINGER-LIKE DOMAINS"/>
    <property type="match status" value="1"/>
</dbReference>
<dbReference type="Pfam" id="PF01397">
    <property type="entry name" value="Terpene_synth"/>
    <property type="match status" value="1"/>
</dbReference>
<feature type="region of interest" description="Disordered" evidence="3">
    <location>
        <begin position="518"/>
        <end position="540"/>
    </location>
</feature>
<protein>
    <submittedName>
        <fullName evidence="5">Retrovirus-related Pol polyprotein from transposon TNT 1-94</fullName>
    </submittedName>
</protein>
<evidence type="ECO:0000313" key="5">
    <source>
        <dbReference type="EMBL" id="RVW72483.1"/>
    </source>
</evidence>
<dbReference type="InterPro" id="IPR012337">
    <property type="entry name" value="RNaseH-like_sf"/>
</dbReference>
<dbReference type="CDD" id="cd09272">
    <property type="entry name" value="RNase_HI_RT_Ty1"/>
    <property type="match status" value="1"/>
</dbReference>
<dbReference type="PANTHER" id="PTHR42648">
    <property type="entry name" value="TRANSPOSASE, PUTATIVE-RELATED"/>
    <property type="match status" value="1"/>
</dbReference>
<dbReference type="Gene3D" id="1.50.10.130">
    <property type="entry name" value="Terpene synthase, N-terminal domain"/>
    <property type="match status" value="1"/>
</dbReference>
<evidence type="ECO:0000259" key="4">
    <source>
        <dbReference type="PROSITE" id="PS50994"/>
    </source>
</evidence>
<dbReference type="InterPro" id="IPR001906">
    <property type="entry name" value="Terpene_synth_N"/>
</dbReference>
<dbReference type="Pfam" id="PF22936">
    <property type="entry name" value="Pol_BBD"/>
    <property type="match status" value="1"/>
</dbReference>
<keyword evidence="1" id="KW-0645">Protease</keyword>
<dbReference type="InterPro" id="IPR039537">
    <property type="entry name" value="Retrotran_Ty1/copia-like"/>
</dbReference>
<dbReference type="GO" id="GO:0010333">
    <property type="term" value="F:terpene synthase activity"/>
    <property type="evidence" value="ECO:0007669"/>
    <property type="project" value="InterPro"/>
</dbReference>
<dbReference type="GO" id="GO:0003676">
    <property type="term" value="F:nucleic acid binding"/>
    <property type="evidence" value="ECO:0007669"/>
    <property type="project" value="InterPro"/>
</dbReference>
<feature type="domain" description="Integrase catalytic" evidence="4">
    <location>
        <begin position="647"/>
        <end position="810"/>
    </location>
</feature>
<proteinExistence type="predicted"/>
<dbReference type="SUPFAM" id="SSF48239">
    <property type="entry name" value="Terpenoid cyclases/Protein prenyltransferases"/>
    <property type="match status" value="1"/>
</dbReference>
<dbReference type="GO" id="GO:0008233">
    <property type="term" value="F:peptidase activity"/>
    <property type="evidence" value="ECO:0007669"/>
    <property type="project" value="UniProtKB-KW"/>
</dbReference>
<dbReference type="PROSITE" id="PS50994">
    <property type="entry name" value="INTEGRASE"/>
    <property type="match status" value="1"/>
</dbReference>
<evidence type="ECO:0000256" key="3">
    <source>
        <dbReference type="SAM" id="MobiDB-lite"/>
    </source>
</evidence>
<dbReference type="EMBL" id="QGNW01000413">
    <property type="protein sequence ID" value="RVW72483.1"/>
    <property type="molecule type" value="Genomic_DNA"/>
</dbReference>
<dbReference type="FunFam" id="1.50.10.130:FF:000001">
    <property type="entry name" value="Isoprene synthase, chloroplastic"/>
    <property type="match status" value="1"/>
</dbReference>
<gene>
    <name evidence="5" type="primary">POLX_3475</name>
    <name evidence="5" type="ORF">CK203_053211</name>
</gene>
<evidence type="ECO:0000313" key="6">
    <source>
        <dbReference type="Proteomes" id="UP000288805"/>
    </source>
</evidence>
<dbReference type="InterPro" id="IPR008930">
    <property type="entry name" value="Terpenoid_cyclase/PrenylTrfase"/>
</dbReference>
<dbReference type="Proteomes" id="UP000288805">
    <property type="component" value="Unassembled WGS sequence"/>
</dbReference>
<keyword evidence="1" id="KW-0378">Hydrolase</keyword>
<keyword evidence="2" id="KW-0456">Lyase</keyword>
<name>A0A438GJU5_VITVI</name>
<comment type="caution">
    <text evidence="5">The sequence shown here is derived from an EMBL/GenBank/DDBJ whole genome shotgun (WGS) entry which is preliminary data.</text>
</comment>
<dbReference type="Gene3D" id="3.30.420.10">
    <property type="entry name" value="Ribonuclease H-like superfamily/Ribonuclease H"/>
    <property type="match status" value="1"/>
</dbReference>
<dbReference type="InterPro" id="IPR036965">
    <property type="entry name" value="Terpene_synth_N_sf"/>
</dbReference>
<sequence length="1367" mass="154302">MSCKVTERRSANYHPSIWDPKFIESLSTPYTDARDTSSRLELIDSIQRLGVAYHLEEEIKEAIDLVHLDDTTTYDLFTTALRFRLLRQHGYSISSDVFDKFRSKDGRFMDGISQDIAGLLSLYEASHLGVEGEDDLEEARRFSTMHLKGLVGNLEGDLADQVQQSLEVPLHRRMPRLECYFHIKIKCHLKAPLLVVFRHNCWPLSGAISGAIAGRFLAPLPERHLAVCALVAGAIVSASPGAIERRHLARFSAPSRCFQAPLPVPFFRLHLLVAGTIAGAIEGAVFRRHLLLIVSIVLFCTVPTSLHSLASGMTIFDGSNFSEWYERVQFSLGVLDLDLALISDKPPEATDDSTPEQVEQSKAWAKSNRLSLMFMRMTIANNIKTSLPQTEFASEFLKSVEERFKRADKSLAGTLMAELTTMKYDGQKGIQQHILNMTEKAAKLKALGMGMDESFLVQFVLNSLPPQFAPFKIHYNTNSDQWNLNELTSKCIQEEVRLRQEGHNLAFAVTHGVTKKKGKFKKGKNFPPKKSGPGEGSQSHDGKFTVSCYFCGKKGHVKKDRIKRKAWFEKRGINLSFVCYESNLAEVPSNTWWIDSGATTHVTNLMQGFLTTRKPKESEKFLYMGNRLKVEVVAVGTYRLLLETGHRMDLLNTFYVPSISRNLVSLSKLDATGYSVLFSSGQLSLMLNSVTVGSEVERQLDKKIKIVRSDRGGEYYGRYDKSGQNPGPFAKFLEKHGIRAQYTMPGTPQQNGVAERRNRTLMEMVRSMMSYSSVPISLWGEALKTAMYILNRVPSKAVPKTPFELWTGRKPSLRHIHIWGCPAEARIYNPHEKKLDSRMVSGYFIGYPDKSKGYRFYCPNHSVRIVETGNARFLENGEISESNELRNVDIEEIRVDIPPPFLPQEIIVPQPVQQVEDNEQNNRDGSLPLENIAIENAVEPPQPAPLRRSQRERRPAITDDYVVYLQESDFDIGIRKDPVSFSQAMESDDSSKWMEAMNEELKSMAHNGVWDLIELPNNCKLVGCKWVFKTKRDAKGNIERFKARLVTKVSLKGSSDLGLLLETKEYLSKNFHMVDMGEANYVIGIEIFRDRSRGVLGLSQKGYIDRVLERFNMQSCSSGIAPILKGDKLSKMQCPRNNMEREQMKKIPYASAVGSLMYAQTCTRPDISFVVGMLGRYQSDPGFEHWKAAKKVMRYLQGTKDYMLTYKRSEQLEVVGYSDSDYGGCLDSLKSTSGFVFMLANGAISWKSEKQSITASSTMEAEFVACFEASSHALWLRNFISGLGVVDSIAKPLRIYCDNTAAVFFSKNGKFSSGSKHMDLKYLVVKERVQKQQVSIENIRTTLMVADPLTKGLPPKAYLEHVMRMVF</sequence>
<dbReference type="InterPro" id="IPR057670">
    <property type="entry name" value="SH3_retrovirus"/>
</dbReference>
<dbReference type="InterPro" id="IPR054722">
    <property type="entry name" value="PolX-like_BBD"/>
</dbReference>
<dbReference type="Pfam" id="PF25597">
    <property type="entry name" value="SH3_retrovirus"/>
    <property type="match status" value="1"/>
</dbReference>
<reference evidence="5 6" key="1">
    <citation type="journal article" date="2018" name="PLoS Genet.">
        <title>Population sequencing reveals clonal diversity and ancestral inbreeding in the grapevine cultivar Chardonnay.</title>
        <authorList>
            <person name="Roach M.J."/>
            <person name="Johnson D.L."/>
            <person name="Bohlmann J."/>
            <person name="van Vuuren H.J."/>
            <person name="Jones S.J."/>
            <person name="Pretorius I.S."/>
            <person name="Schmidt S.A."/>
            <person name="Borneman A.R."/>
        </authorList>
    </citation>
    <scope>NUCLEOTIDE SEQUENCE [LARGE SCALE GENOMIC DNA]</scope>
    <source>
        <strain evidence="6">cv. Chardonnay</strain>
        <tissue evidence="5">Leaf</tissue>
    </source>
</reference>
<dbReference type="GO" id="GO:0006508">
    <property type="term" value="P:proteolysis"/>
    <property type="evidence" value="ECO:0007669"/>
    <property type="project" value="UniProtKB-KW"/>
</dbReference>
<evidence type="ECO:0000256" key="1">
    <source>
        <dbReference type="ARBA" id="ARBA00022670"/>
    </source>
</evidence>
<dbReference type="InterPro" id="IPR001584">
    <property type="entry name" value="Integrase_cat-core"/>
</dbReference>
<dbReference type="InterPro" id="IPR036397">
    <property type="entry name" value="RNaseH_sf"/>
</dbReference>
<dbReference type="GO" id="GO:0015074">
    <property type="term" value="P:DNA integration"/>
    <property type="evidence" value="ECO:0007669"/>
    <property type="project" value="InterPro"/>
</dbReference>